<dbReference type="InParanoid" id="A0A1Z5KS01"/>
<evidence type="ECO:0008006" key="5">
    <source>
        <dbReference type="Google" id="ProtNLM"/>
    </source>
</evidence>
<keyword evidence="2" id="KW-0812">Transmembrane</keyword>
<evidence type="ECO:0000256" key="1">
    <source>
        <dbReference type="SAM" id="MobiDB-lite"/>
    </source>
</evidence>
<dbReference type="Proteomes" id="UP000198406">
    <property type="component" value="Unassembled WGS sequence"/>
</dbReference>
<dbReference type="EMBL" id="BDSP01000285">
    <property type="protein sequence ID" value="GAX29059.1"/>
    <property type="molecule type" value="Genomic_DNA"/>
</dbReference>
<comment type="caution">
    <text evidence="3">The sequence shown here is derived from an EMBL/GenBank/DDBJ whole genome shotgun (WGS) entry which is preliminary data.</text>
</comment>
<name>A0A1Z5KS01_FISSO</name>
<keyword evidence="2" id="KW-0472">Membrane</keyword>
<gene>
    <name evidence="3" type="ORF">FisN_7Hu349</name>
</gene>
<keyword evidence="2" id="KW-1133">Transmembrane helix</keyword>
<feature type="transmembrane region" description="Helical" evidence="2">
    <location>
        <begin position="20"/>
        <end position="39"/>
    </location>
</feature>
<sequence length="132" mass="15974">MRHRYPHSARAFLEQKFPLFVAGTLIGSLAIGWISWSVFKRNYVVEEWDSKRARTFQEAQLQAMIENAHNSTWQENLDNAMEAQKRFMLPNRRHSEPAFLKKIEQRSREILQENELRRKEETESRKENHFWK</sequence>
<proteinExistence type="predicted"/>
<evidence type="ECO:0000313" key="3">
    <source>
        <dbReference type="EMBL" id="GAX29059.1"/>
    </source>
</evidence>
<dbReference type="OrthoDB" id="48421at2759"/>
<accession>A0A1Z5KS01</accession>
<organism evidence="3 4">
    <name type="scientific">Fistulifera solaris</name>
    <name type="common">Oleaginous diatom</name>
    <dbReference type="NCBI Taxonomy" id="1519565"/>
    <lineage>
        <taxon>Eukaryota</taxon>
        <taxon>Sar</taxon>
        <taxon>Stramenopiles</taxon>
        <taxon>Ochrophyta</taxon>
        <taxon>Bacillariophyta</taxon>
        <taxon>Bacillariophyceae</taxon>
        <taxon>Bacillariophycidae</taxon>
        <taxon>Naviculales</taxon>
        <taxon>Naviculaceae</taxon>
        <taxon>Fistulifera</taxon>
    </lineage>
</organism>
<reference evidence="3 4" key="1">
    <citation type="journal article" date="2015" name="Plant Cell">
        <title>Oil accumulation by the oleaginous diatom Fistulifera solaris as revealed by the genome and transcriptome.</title>
        <authorList>
            <person name="Tanaka T."/>
            <person name="Maeda Y."/>
            <person name="Veluchamy A."/>
            <person name="Tanaka M."/>
            <person name="Abida H."/>
            <person name="Marechal E."/>
            <person name="Bowler C."/>
            <person name="Muto M."/>
            <person name="Sunaga Y."/>
            <person name="Tanaka M."/>
            <person name="Yoshino T."/>
            <person name="Taniguchi T."/>
            <person name="Fukuda Y."/>
            <person name="Nemoto M."/>
            <person name="Matsumoto M."/>
            <person name="Wong P.S."/>
            <person name="Aburatani S."/>
            <person name="Fujibuchi W."/>
        </authorList>
    </citation>
    <scope>NUCLEOTIDE SEQUENCE [LARGE SCALE GENOMIC DNA]</scope>
    <source>
        <strain evidence="3 4">JPCC DA0580</strain>
    </source>
</reference>
<protein>
    <recommendedName>
        <fullName evidence="5">Transmembrane protein</fullName>
    </recommendedName>
</protein>
<evidence type="ECO:0000256" key="2">
    <source>
        <dbReference type="SAM" id="Phobius"/>
    </source>
</evidence>
<evidence type="ECO:0000313" key="4">
    <source>
        <dbReference type="Proteomes" id="UP000198406"/>
    </source>
</evidence>
<feature type="region of interest" description="Disordered" evidence="1">
    <location>
        <begin position="111"/>
        <end position="132"/>
    </location>
</feature>
<keyword evidence="4" id="KW-1185">Reference proteome</keyword>
<dbReference type="AlphaFoldDB" id="A0A1Z5KS01"/>